<evidence type="ECO:0000313" key="2">
    <source>
        <dbReference type="EMBL" id="KAG2189276.1"/>
    </source>
</evidence>
<accession>A0A8H7UKF2</accession>
<dbReference type="OrthoDB" id="376826at2759"/>
<dbReference type="GO" id="GO:0005829">
    <property type="term" value="C:cytosol"/>
    <property type="evidence" value="ECO:0007669"/>
    <property type="project" value="TreeGrafter"/>
</dbReference>
<comment type="caution">
    <text evidence="2">The sequence shown here is derived from an EMBL/GenBank/DDBJ whole genome shotgun (WGS) entry which is preliminary data.</text>
</comment>
<dbReference type="AlphaFoldDB" id="A0A8H7UKF2"/>
<dbReference type="EMBL" id="JAEPRA010000001">
    <property type="protein sequence ID" value="KAG2189276.1"/>
    <property type="molecule type" value="Genomic_DNA"/>
</dbReference>
<name>A0A8H7UKF2_9FUNG</name>
<dbReference type="GO" id="GO:0010890">
    <property type="term" value="P:positive regulation of triglyceride storage"/>
    <property type="evidence" value="ECO:0007669"/>
    <property type="project" value="TreeGrafter"/>
</dbReference>
<dbReference type="GO" id="GO:0019915">
    <property type="term" value="P:lipid storage"/>
    <property type="evidence" value="ECO:0007669"/>
    <property type="project" value="TreeGrafter"/>
</dbReference>
<sequence length="420" mass="46820">MTQRKKHHHHQNGNGHAHKKEVVEQQRNGHVNESENAPTSFVTRMTSLPILKDSFTTVHDYANKSSIGRYALSTAESTYESAKKYSSQQPYVQNAYQTYVQPQLERADVLGCKSLDFLETNVPLVTKPTNEIVDTIKKPSYAYIDGVKVKIDTTITQVTAPATNAAKGVNRRLSHVIDNVAATVDKYLPPTEQVGATEGKATSDSKDTSAEGENQAVRAYKLAGSVSTRLRERVQTTITTASAHVPRSRQDVVNETNIVLQSAQDQVRNLNATLIQWIHLSTQAAQQRIPPSIAEGVHNMSATTNQRLNDITHQLATQLTGLVSFVQTHSPSLPPFLQQRLQPIFDLASNEYEIVRAEYEKPNLTNVQKAKNIVQVLQNQLLPILQNLQSHLHQYADLTRKNIANDLRTRLETIGVIQTQ</sequence>
<keyword evidence="3" id="KW-1185">Reference proteome</keyword>
<proteinExistence type="predicted"/>
<evidence type="ECO:0000256" key="1">
    <source>
        <dbReference type="SAM" id="MobiDB-lite"/>
    </source>
</evidence>
<dbReference type="GO" id="GO:0005811">
    <property type="term" value="C:lipid droplet"/>
    <property type="evidence" value="ECO:0007669"/>
    <property type="project" value="TreeGrafter"/>
</dbReference>
<protein>
    <submittedName>
        <fullName evidence="2">Uncharacterized protein</fullName>
    </submittedName>
</protein>
<dbReference type="PANTHER" id="PTHR14024">
    <property type="entry name" value="PERILIPIN"/>
    <property type="match status" value="1"/>
</dbReference>
<dbReference type="PANTHER" id="PTHR14024:SF49">
    <property type="entry name" value="LIPID STORAGE DROPLETS SURFACE-BINDING PROTEIN 1"/>
    <property type="match status" value="1"/>
</dbReference>
<gene>
    <name evidence="2" type="ORF">INT44_004418</name>
</gene>
<evidence type="ECO:0000313" key="3">
    <source>
        <dbReference type="Proteomes" id="UP000612746"/>
    </source>
</evidence>
<dbReference type="SUPFAM" id="SSF58113">
    <property type="entry name" value="Apolipoprotein A-I"/>
    <property type="match status" value="1"/>
</dbReference>
<organism evidence="2 3">
    <name type="scientific">Umbelopsis vinacea</name>
    <dbReference type="NCBI Taxonomy" id="44442"/>
    <lineage>
        <taxon>Eukaryota</taxon>
        <taxon>Fungi</taxon>
        <taxon>Fungi incertae sedis</taxon>
        <taxon>Mucoromycota</taxon>
        <taxon>Mucoromycotina</taxon>
        <taxon>Umbelopsidomycetes</taxon>
        <taxon>Umbelopsidales</taxon>
        <taxon>Umbelopsidaceae</taxon>
        <taxon>Umbelopsis</taxon>
    </lineage>
</organism>
<feature type="region of interest" description="Disordered" evidence="1">
    <location>
        <begin position="191"/>
        <end position="214"/>
    </location>
</feature>
<dbReference type="Proteomes" id="UP000612746">
    <property type="component" value="Unassembled WGS sequence"/>
</dbReference>
<reference evidence="2" key="1">
    <citation type="submission" date="2020-12" db="EMBL/GenBank/DDBJ databases">
        <title>Metabolic potential, ecology and presence of endohyphal bacteria is reflected in genomic diversity of Mucoromycotina.</title>
        <authorList>
            <person name="Muszewska A."/>
            <person name="Okrasinska A."/>
            <person name="Steczkiewicz K."/>
            <person name="Drgas O."/>
            <person name="Orlowska M."/>
            <person name="Perlinska-Lenart U."/>
            <person name="Aleksandrzak-Piekarczyk T."/>
            <person name="Szatraj K."/>
            <person name="Zielenkiewicz U."/>
            <person name="Pilsyk S."/>
            <person name="Malc E."/>
            <person name="Mieczkowski P."/>
            <person name="Kruszewska J.S."/>
            <person name="Biernat P."/>
            <person name="Pawlowska J."/>
        </authorList>
    </citation>
    <scope>NUCLEOTIDE SEQUENCE</scope>
    <source>
        <strain evidence="2">WA0000051536</strain>
    </source>
</reference>